<keyword evidence="2" id="KW-1185">Reference proteome</keyword>
<evidence type="ECO:0000313" key="2">
    <source>
        <dbReference type="Proteomes" id="UP000325577"/>
    </source>
</evidence>
<dbReference type="AlphaFoldDB" id="A0A5J4ZWS9"/>
<name>A0A5J4ZWS9_9ASTE</name>
<organism evidence="1 2">
    <name type="scientific">Nyssa sinensis</name>
    <dbReference type="NCBI Taxonomy" id="561372"/>
    <lineage>
        <taxon>Eukaryota</taxon>
        <taxon>Viridiplantae</taxon>
        <taxon>Streptophyta</taxon>
        <taxon>Embryophyta</taxon>
        <taxon>Tracheophyta</taxon>
        <taxon>Spermatophyta</taxon>
        <taxon>Magnoliopsida</taxon>
        <taxon>eudicotyledons</taxon>
        <taxon>Gunneridae</taxon>
        <taxon>Pentapetalae</taxon>
        <taxon>asterids</taxon>
        <taxon>Cornales</taxon>
        <taxon>Nyssaceae</taxon>
        <taxon>Nyssa</taxon>
    </lineage>
</organism>
<dbReference type="EMBL" id="CM018047">
    <property type="protein sequence ID" value="KAA8523323.1"/>
    <property type="molecule type" value="Genomic_DNA"/>
</dbReference>
<dbReference type="PANTHER" id="PTHR33527">
    <property type="entry name" value="OS07G0274300 PROTEIN"/>
    <property type="match status" value="1"/>
</dbReference>
<dbReference type="PANTHER" id="PTHR33527:SF14">
    <property type="entry name" value="OS07G0274300 PROTEIN"/>
    <property type="match status" value="1"/>
</dbReference>
<reference evidence="1 2" key="1">
    <citation type="submission" date="2019-09" db="EMBL/GenBank/DDBJ databases">
        <title>A chromosome-level genome assembly of the Chinese tupelo Nyssa sinensis.</title>
        <authorList>
            <person name="Yang X."/>
            <person name="Kang M."/>
            <person name="Yang Y."/>
            <person name="Xiong H."/>
            <person name="Wang M."/>
            <person name="Zhang Z."/>
            <person name="Wang Z."/>
            <person name="Wu H."/>
            <person name="Ma T."/>
            <person name="Liu J."/>
            <person name="Xi Z."/>
        </authorList>
    </citation>
    <scope>NUCLEOTIDE SEQUENCE [LARGE SCALE GENOMIC DNA]</scope>
    <source>
        <strain evidence="1">J267</strain>
        <tissue evidence="1">Leaf</tissue>
    </source>
</reference>
<dbReference type="Proteomes" id="UP000325577">
    <property type="component" value="Linkage Group LG4"/>
</dbReference>
<accession>A0A5J4ZWS9</accession>
<protein>
    <recommendedName>
        <fullName evidence="3">RRM domain-containing protein</fullName>
    </recommendedName>
</protein>
<sequence length="363" mass="41933">MVPAKVRFRARIKDRWILWMLWRKFCLSREAYPSSTVANRSFLLSFRLYLFIWGKLDPRDTFFSMSSPIFISQEDFNLFHAIDRELYNLLVNDLWRDPLESMQVMTLWLWLEQRGFNNVVTKILSLPLSLINEVADEAVTCISCINNAFFLLSSESTEIPLTESLMKEGISLQYFHENRGIVIRGFAQIETEVCFKAFTDIMQHAIRRNCLLKLAAENHMFVSPACYQSSVHPGFAGMGRLGGNMVQGQTQEDEVPPDDRTMFVTFSKGYPVSEREVRQFFTRSFGKCVESLYMQEVPPNEQSLYARIVFFSASAIDMILNGQEKVKYNINGKHIWARKFVPKHPTPRASVSALPRQNLPGAF</sequence>
<evidence type="ECO:0000313" key="1">
    <source>
        <dbReference type="EMBL" id="KAA8523323.1"/>
    </source>
</evidence>
<evidence type="ECO:0008006" key="3">
    <source>
        <dbReference type="Google" id="ProtNLM"/>
    </source>
</evidence>
<proteinExistence type="predicted"/>
<dbReference type="OrthoDB" id="1882251at2759"/>
<gene>
    <name evidence="1" type="ORF">F0562_009746</name>
</gene>